<evidence type="ECO:0000259" key="3">
    <source>
        <dbReference type="Pfam" id="PF13462"/>
    </source>
</evidence>
<dbReference type="OrthoDB" id="8478320at2"/>
<feature type="domain" description="Thioredoxin-like fold" evidence="3">
    <location>
        <begin position="41"/>
        <end position="197"/>
    </location>
</feature>
<evidence type="ECO:0000256" key="1">
    <source>
        <dbReference type="ARBA" id="ARBA00005791"/>
    </source>
</evidence>
<dbReference type="EMBL" id="FNHG01000007">
    <property type="protein sequence ID" value="SDM23491.1"/>
    <property type="molecule type" value="Genomic_DNA"/>
</dbReference>
<evidence type="ECO:0000256" key="2">
    <source>
        <dbReference type="SAM" id="SignalP"/>
    </source>
</evidence>
<dbReference type="RefSeq" id="WP_091769204.1">
    <property type="nucleotide sequence ID" value="NZ_FNHG01000007.1"/>
</dbReference>
<dbReference type="PROSITE" id="PS51257">
    <property type="entry name" value="PROKAR_LIPOPROTEIN"/>
    <property type="match status" value="1"/>
</dbReference>
<reference evidence="4 5" key="1">
    <citation type="submission" date="2016-10" db="EMBL/GenBank/DDBJ databases">
        <authorList>
            <person name="de Groot N.N."/>
        </authorList>
    </citation>
    <scope>NUCLEOTIDE SEQUENCE [LARGE SCALE GENOMIC DNA]</scope>
    <source>
        <strain evidence="4 5">DSM 16077</strain>
    </source>
</reference>
<feature type="signal peptide" evidence="2">
    <location>
        <begin position="1"/>
        <end position="21"/>
    </location>
</feature>
<accession>A0A1G9RK12</accession>
<gene>
    <name evidence="4" type="ORF">SAMN04488568_10751</name>
</gene>
<dbReference type="Pfam" id="PF13462">
    <property type="entry name" value="Thioredoxin_4"/>
    <property type="match status" value="1"/>
</dbReference>
<dbReference type="GO" id="GO:0016853">
    <property type="term" value="F:isomerase activity"/>
    <property type="evidence" value="ECO:0007669"/>
    <property type="project" value="UniProtKB-KW"/>
</dbReference>
<dbReference type="InterPro" id="IPR036249">
    <property type="entry name" value="Thioredoxin-like_sf"/>
</dbReference>
<dbReference type="STRING" id="144026.SAMN04488568_10751"/>
<dbReference type="PANTHER" id="PTHR13887">
    <property type="entry name" value="GLUTATHIONE S-TRANSFERASE KAPPA"/>
    <property type="match status" value="1"/>
</dbReference>
<evidence type="ECO:0000313" key="5">
    <source>
        <dbReference type="Proteomes" id="UP000199759"/>
    </source>
</evidence>
<dbReference type="Gene3D" id="3.40.30.10">
    <property type="entry name" value="Glutaredoxin"/>
    <property type="match status" value="1"/>
</dbReference>
<proteinExistence type="inferred from homology"/>
<dbReference type="AlphaFoldDB" id="A0A1G9RK12"/>
<dbReference type="InterPro" id="IPR012336">
    <property type="entry name" value="Thioredoxin-like_fold"/>
</dbReference>
<keyword evidence="5" id="KW-1185">Reference proteome</keyword>
<feature type="chain" id="PRO_5011432891" evidence="2">
    <location>
        <begin position="22"/>
        <end position="257"/>
    </location>
</feature>
<name>A0A1G9RK12_9PROT</name>
<comment type="similarity">
    <text evidence="1">Belongs to the thioredoxin family. DsbA subfamily.</text>
</comment>
<dbReference type="SUPFAM" id="SSF52833">
    <property type="entry name" value="Thioredoxin-like"/>
    <property type="match status" value="1"/>
</dbReference>
<dbReference type="Proteomes" id="UP000199759">
    <property type="component" value="Unassembled WGS sequence"/>
</dbReference>
<keyword evidence="2" id="KW-0732">Signal</keyword>
<sequence length="257" mass="27788">MQLTRRVFSAIALTASLALSACGGETDPAGANQTAYERGSDRGMGSADASLTMVEYASVACGHCATFHEEVWPMIDTNYVETGRMRYVFREMITGSPQFAIAGFALAHCVAPERYFDMLDLLFQQQRAIFQAAGQPGGARSQYLAIARSMGMSEAAFDACLNDQDINAEIVAAHERALAEGINSTPRFLFNGELLEARRAPGASEYTYFLGSRQVMIDGEPLPGMVDAETFRILIDHLLSQLEGDTSATADPASTED</sequence>
<evidence type="ECO:0000313" key="4">
    <source>
        <dbReference type="EMBL" id="SDM23491.1"/>
    </source>
</evidence>
<organism evidence="4 5">
    <name type="scientific">Maricaulis salignorans</name>
    <dbReference type="NCBI Taxonomy" id="144026"/>
    <lineage>
        <taxon>Bacteria</taxon>
        <taxon>Pseudomonadati</taxon>
        <taxon>Pseudomonadota</taxon>
        <taxon>Alphaproteobacteria</taxon>
        <taxon>Maricaulales</taxon>
        <taxon>Maricaulaceae</taxon>
        <taxon>Maricaulis</taxon>
    </lineage>
</organism>
<keyword evidence="4" id="KW-0413">Isomerase</keyword>
<dbReference type="PANTHER" id="PTHR13887:SF56">
    <property type="entry name" value="THIOREDOXIN-LIKE REDUCTASE RV2466C"/>
    <property type="match status" value="1"/>
</dbReference>
<protein>
    <submittedName>
        <fullName evidence="4">Protein-disulfide isomerase</fullName>
    </submittedName>
</protein>